<dbReference type="Proteomes" id="UP000663862">
    <property type="component" value="Unassembled WGS sequence"/>
</dbReference>
<feature type="non-terminal residue" evidence="10">
    <location>
        <position position="60"/>
    </location>
</feature>
<evidence type="ECO:0000256" key="6">
    <source>
        <dbReference type="ARBA" id="ARBA00022692"/>
    </source>
</evidence>
<evidence type="ECO:0000313" key="10">
    <source>
        <dbReference type="EMBL" id="CAF4685710.1"/>
    </source>
</evidence>
<proteinExistence type="inferred from homology"/>
<sequence length="60" mass="6760">MVLHRFRQEFTNTLFLGESLTSILPNLLAIAQGNGRIRCIQTINGTTTTEAARFLVSIYF</sequence>
<evidence type="ECO:0000256" key="7">
    <source>
        <dbReference type="ARBA" id="ARBA00022989"/>
    </source>
</evidence>
<evidence type="ECO:0000256" key="3">
    <source>
        <dbReference type="ARBA" id="ARBA00006366"/>
    </source>
</evidence>
<name>A0A821HK25_9BILA</name>
<evidence type="ECO:0000256" key="5">
    <source>
        <dbReference type="ARBA" id="ARBA00022475"/>
    </source>
</evidence>
<keyword evidence="7" id="KW-1133">Transmembrane helix</keyword>
<accession>A0A821HK25</accession>
<comment type="caution">
    <text evidence="10">The sequence shown here is derived from an EMBL/GenBank/DDBJ whole genome shotgun (WGS) entry which is preliminary data.</text>
</comment>
<comment type="similarity">
    <text evidence="3 9">Belongs to the riboflavin transporter family.</text>
</comment>
<evidence type="ECO:0000256" key="4">
    <source>
        <dbReference type="ARBA" id="ARBA00022448"/>
    </source>
</evidence>
<organism evidence="10 11">
    <name type="scientific">Rotaria socialis</name>
    <dbReference type="NCBI Taxonomy" id="392032"/>
    <lineage>
        <taxon>Eukaryota</taxon>
        <taxon>Metazoa</taxon>
        <taxon>Spiralia</taxon>
        <taxon>Gnathifera</taxon>
        <taxon>Rotifera</taxon>
        <taxon>Eurotatoria</taxon>
        <taxon>Bdelloidea</taxon>
        <taxon>Philodinida</taxon>
        <taxon>Philodinidae</taxon>
        <taxon>Rotaria</taxon>
    </lineage>
</organism>
<evidence type="ECO:0000313" key="11">
    <source>
        <dbReference type="Proteomes" id="UP000663862"/>
    </source>
</evidence>
<dbReference type="GO" id="GO:0032217">
    <property type="term" value="F:riboflavin transmembrane transporter activity"/>
    <property type="evidence" value="ECO:0007669"/>
    <property type="project" value="UniProtKB-UniRule"/>
</dbReference>
<keyword evidence="6" id="KW-0812">Transmembrane</keyword>
<evidence type="ECO:0000256" key="2">
    <source>
        <dbReference type="ARBA" id="ARBA00004651"/>
    </source>
</evidence>
<keyword evidence="8" id="KW-0472">Membrane</keyword>
<evidence type="ECO:0000256" key="1">
    <source>
        <dbReference type="ARBA" id="ARBA00000215"/>
    </source>
</evidence>
<reference evidence="10" key="1">
    <citation type="submission" date="2021-02" db="EMBL/GenBank/DDBJ databases">
        <authorList>
            <person name="Nowell W R."/>
        </authorList>
    </citation>
    <scope>NUCLEOTIDE SEQUENCE</scope>
</reference>
<dbReference type="EMBL" id="CAJOBQ010007783">
    <property type="protein sequence ID" value="CAF4685710.1"/>
    <property type="molecule type" value="Genomic_DNA"/>
</dbReference>
<dbReference type="Pfam" id="PF06237">
    <property type="entry name" value="SLC52_ribofla_tr"/>
    <property type="match status" value="1"/>
</dbReference>
<evidence type="ECO:0000256" key="8">
    <source>
        <dbReference type="ARBA" id="ARBA00023136"/>
    </source>
</evidence>
<comment type="catalytic activity">
    <reaction evidence="1 9">
        <text>riboflavin(in) = riboflavin(out)</text>
        <dbReference type="Rhea" id="RHEA:35015"/>
        <dbReference type="ChEBI" id="CHEBI:57986"/>
    </reaction>
</comment>
<keyword evidence="5 9" id="KW-1003">Cell membrane</keyword>
<dbReference type="AlphaFoldDB" id="A0A821HK25"/>
<gene>
    <name evidence="10" type="ORF">TSG867_LOCUS32608</name>
</gene>
<comment type="subcellular location">
    <subcellularLocation>
        <location evidence="2 9">Cell membrane</location>
        <topology evidence="2 9">Multi-pass membrane protein</topology>
    </subcellularLocation>
</comment>
<dbReference type="InterPro" id="IPR009357">
    <property type="entry name" value="Riboflavin_transptr"/>
</dbReference>
<comment type="function">
    <text evidence="9">Plasma membrane transporter mediating the uptake by cells of the water soluble vitamin B2/riboflavin that plays a key role in biochemical oxidation-reduction reactions of the carbohydrate, lipid, and amino acid metabolism.</text>
</comment>
<evidence type="ECO:0000256" key="9">
    <source>
        <dbReference type="RuleBase" id="RU368035"/>
    </source>
</evidence>
<dbReference type="GO" id="GO:0005886">
    <property type="term" value="C:plasma membrane"/>
    <property type="evidence" value="ECO:0007669"/>
    <property type="project" value="UniProtKB-SubCell"/>
</dbReference>
<keyword evidence="4 9" id="KW-0813">Transport</keyword>
<protein>
    <recommendedName>
        <fullName evidence="9">Riboflavin transporter</fullName>
    </recommendedName>
</protein>